<evidence type="ECO:0000256" key="5">
    <source>
        <dbReference type="RuleBase" id="RU004020"/>
    </source>
</evidence>
<gene>
    <name evidence="8" type="primary">CTA8_2</name>
    <name evidence="8" type="ORF">NW755_013763</name>
</gene>
<evidence type="ECO:0000313" key="9">
    <source>
        <dbReference type="Proteomes" id="UP001152087"/>
    </source>
</evidence>
<reference evidence="8" key="1">
    <citation type="submission" date="2022-09" db="EMBL/GenBank/DDBJ databases">
        <title>Fusarium specimens isolated from Avocado Roots.</title>
        <authorList>
            <person name="Stajich J."/>
            <person name="Roper C."/>
            <person name="Heimlech-Rivalta G."/>
        </authorList>
    </citation>
    <scope>NUCLEOTIDE SEQUENCE</scope>
    <source>
        <strain evidence="8">A02</strain>
    </source>
</reference>
<organism evidence="8 9">
    <name type="scientific">Fusarium falciforme</name>
    <dbReference type="NCBI Taxonomy" id="195108"/>
    <lineage>
        <taxon>Eukaryota</taxon>
        <taxon>Fungi</taxon>
        <taxon>Dikarya</taxon>
        <taxon>Ascomycota</taxon>
        <taxon>Pezizomycotina</taxon>
        <taxon>Sordariomycetes</taxon>
        <taxon>Hypocreomycetidae</taxon>
        <taxon>Hypocreales</taxon>
        <taxon>Nectriaceae</taxon>
        <taxon>Fusarium</taxon>
        <taxon>Fusarium solani species complex</taxon>
    </lineage>
</organism>
<dbReference type="Proteomes" id="UP001152087">
    <property type="component" value="Unassembled WGS sequence"/>
</dbReference>
<evidence type="ECO:0000259" key="7">
    <source>
        <dbReference type="SMART" id="SM00415"/>
    </source>
</evidence>
<keyword evidence="8" id="KW-0346">Stress response</keyword>
<dbReference type="GO" id="GO:0043565">
    <property type="term" value="F:sequence-specific DNA binding"/>
    <property type="evidence" value="ECO:0007669"/>
    <property type="project" value="InterPro"/>
</dbReference>
<dbReference type="PANTHER" id="PTHR10015">
    <property type="entry name" value="HEAT SHOCK TRANSCRIPTION FACTOR"/>
    <property type="match status" value="1"/>
</dbReference>
<keyword evidence="9" id="KW-1185">Reference proteome</keyword>
<dbReference type="FunFam" id="1.10.10.10:FF:000173">
    <property type="entry name" value="Heat shock transcription factor Hsf1"/>
    <property type="match status" value="1"/>
</dbReference>
<dbReference type="PRINTS" id="PR00056">
    <property type="entry name" value="HSFDOMAIN"/>
</dbReference>
<proteinExistence type="inferred from homology"/>
<dbReference type="InterPro" id="IPR000232">
    <property type="entry name" value="HSF_DNA-bd"/>
</dbReference>
<feature type="region of interest" description="Disordered" evidence="6">
    <location>
        <begin position="237"/>
        <end position="287"/>
    </location>
</feature>
<dbReference type="PANTHER" id="PTHR10015:SF427">
    <property type="entry name" value="HEAT SHOCK FACTOR PROTEIN"/>
    <property type="match status" value="1"/>
</dbReference>
<dbReference type="EMBL" id="JAOQAV010000098">
    <property type="protein sequence ID" value="KAJ4177594.1"/>
    <property type="molecule type" value="Genomic_DNA"/>
</dbReference>
<dbReference type="InterPro" id="IPR036390">
    <property type="entry name" value="WH_DNA-bd_sf"/>
</dbReference>
<keyword evidence="3" id="KW-0238">DNA-binding</keyword>
<dbReference type="GO" id="GO:0003700">
    <property type="term" value="F:DNA-binding transcription factor activity"/>
    <property type="evidence" value="ECO:0007669"/>
    <property type="project" value="InterPro"/>
</dbReference>
<dbReference type="AlphaFoldDB" id="A0A9W8QVD0"/>
<comment type="subcellular location">
    <subcellularLocation>
        <location evidence="1">Nucleus</location>
    </subcellularLocation>
</comment>
<dbReference type="Gene3D" id="1.10.10.10">
    <property type="entry name" value="Winged helix-like DNA-binding domain superfamily/Winged helix DNA-binding domain"/>
    <property type="match status" value="1"/>
</dbReference>
<evidence type="ECO:0000256" key="1">
    <source>
        <dbReference type="ARBA" id="ARBA00004123"/>
    </source>
</evidence>
<sequence length="385" mass="42841">MSLRKSGRTSDATTTGMGDASGFVNGVDGLLDGNSHEHAGNCSRLVLAQSQYPQPMPTPSNPLARRQMNRVLLPTNPRANPDGTVDSRDNCVGDENSLLLRNPGENLAEQDNVELLEEMALEAKRESRAIGKHIPPFVQKLNRFLAERKNEHLIRWSEKGDSFIVLDEDEFAKTLIPELFKHSNYASFVRQLNTYGFHKRVRLSDNSMRAGVRKNKNPSEYSNPYFRRGHQNLLGLINKPKGGSKAKKGVENASGDNGSEEEVGTEEVLGQGQGASNTQAGRSFPAGESQPLLKEMTLIGKELNKVRDQQKLVLGAINRLQRNHNDLYSQAVTFQNHHDRHQNSINAMLNFLANVFRKSLEDQGNSQDVSDVISRVITSRYQQAA</sequence>
<evidence type="ECO:0000256" key="6">
    <source>
        <dbReference type="SAM" id="MobiDB-lite"/>
    </source>
</evidence>
<dbReference type="SUPFAM" id="SSF46785">
    <property type="entry name" value="Winged helix' DNA-binding domain"/>
    <property type="match status" value="1"/>
</dbReference>
<dbReference type="GO" id="GO:0005634">
    <property type="term" value="C:nucleus"/>
    <property type="evidence" value="ECO:0007669"/>
    <property type="project" value="UniProtKB-SubCell"/>
</dbReference>
<protein>
    <submittedName>
        <fullName evidence="8">Heat shock transcription factor</fullName>
    </submittedName>
</protein>
<comment type="caution">
    <text evidence="8">The sequence shown here is derived from an EMBL/GenBank/DDBJ whole genome shotgun (WGS) entry which is preliminary data.</text>
</comment>
<evidence type="ECO:0000256" key="2">
    <source>
        <dbReference type="ARBA" id="ARBA00006403"/>
    </source>
</evidence>
<feature type="region of interest" description="Disordered" evidence="6">
    <location>
        <begin position="1"/>
        <end position="23"/>
    </location>
</feature>
<keyword evidence="4" id="KW-0539">Nucleus</keyword>
<name>A0A9W8QVD0_9HYPO</name>
<dbReference type="Pfam" id="PF00447">
    <property type="entry name" value="HSF_DNA-bind"/>
    <property type="match status" value="1"/>
</dbReference>
<evidence type="ECO:0000256" key="4">
    <source>
        <dbReference type="ARBA" id="ARBA00023242"/>
    </source>
</evidence>
<comment type="similarity">
    <text evidence="2 5">Belongs to the HSF family.</text>
</comment>
<evidence type="ECO:0000256" key="3">
    <source>
        <dbReference type="ARBA" id="ARBA00023125"/>
    </source>
</evidence>
<dbReference type="SMART" id="SM00415">
    <property type="entry name" value="HSF"/>
    <property type="match status" value="1"/>
</dbReference>
<dbReference type="InterPro" id="IPR036388">
    <property type="entry name" value="WH-like_DNA-bd_sf"/>
</dbReference>
<accession>A0A9W8QVD0</accession>
<feature type="domain" description="HSF-type DNA-binding" evidence="7">
    <location>
        <begin position="133"/>
        <end position="240"/>
    </location>
</feature>
<evidence type="ECO:0000313" key="8">
    <source>
        <dbReference type="EMBL" id="KAJ4177594.1"/>
    </source>
</evidence>